<reference evidence="2 3" key="1">
    <citation type="submission" date="2020-03" db="EMBL/GenBank/DDBJ databases">
        <title>Genomic Encyclopedia of Type Strains, Phase IV (KMG-IV): sequencing the most valuable type-strain genomes for metagenomic binning, comparative biology and taxonomic classification.</title>
        <authorList>
            <person name="Goeker M."/>
        </authorList>
    </citation>
    <scope>NUCLEOTIDE SEQUENCE [LARGE SCALE GENOMIC DNA]</scope>
    <source>
        <strain evidence="2 3">DSM 21299</strain>
    </source>
</reference>
<keyword evidence="3" id="KW-1185">Reference proteome</keyword>
<organism evidence="2 3">
    <name type="scientific">Sphingobium vermicomposti</name>
    <dbReference type="NCBI Taxonomy" id="529005"/>
    <lineage>
        <taxon>Bacteria</taxon>
        <taxon>Pseudomonadati</taxon>
        <taxon>Pseudomonadota</taxon>
        <taxon>Alphaproteobacteria</taxon>
        <taxon>Sphingomonadales</taxon>
        <taxon>Sphingomonadaceae</taxon>
        <taxon>Sphingobium</taxon>
    </lineage>
</organism>
<feature type="chain" id="PRO_5032948801" description="DUF4136 domain-containing protein" evidence="1">
    <location>
        <begin position="24"/>
        <end position="251"/>
    </location>
</feature>
<evidence type="ECO:0000313" key="3">
    <source>
        <dbReference type="Proteomes" id="UP000576821"/>
    </source>
</evidence>
<evidence type="ECO:0008006" key="4">
    <source>
        <dbReference type="Google" id="ProtNLM"/>
    </source>
</evidence>
<name>A0A846M6U4_9SPHN</name>
<feature type="signal peptide" evidence="1">
    <location>
        <begin position="1"/>
        <end position="23"/>
    </location>
</feature>
<gene>
    <name evidence="2" type="ORF">FHS54_001386</name>
</gene>
<dbReference type="EMBL" id="JAASQR010000002">
    <property type="protein sequence ID" value="NIJ16420.1"/>
    <property type="molecule type" value="Genomic_DNA"/>
</dbReference>
<sequence length="251" mass="26542">MKVGSRAAVAALVVSCIVAPAAAQERTAVKAGFSLEPQSGKTILVFRPTVRVGAQSTGGMFEPNADWTDKSRKNIDDALTKRQANLGNKVVTAPVAYGDDARLVEEYSALFAAVSQSVIQYQFFPGNRLPTKKRDNKADVFEWSLGTGISQLPGANDADYALFIYNKDAYGSTGRKLLQFAAALGGVSVTSGEHAGYAGLVDLKTGDLLWLNADGAMGGDVREVDGAEKRVGQLLEEFPGSAKPKLASVQP</sequence>
<accession>A0A846M6U4</accession>
<proteinExistence type="predicted"/>
<dbReference type="Proteomes" id="UP000576821">
    <property type="component" value="Unassembled WGS sequence"/>
</dbReference>
<dbReference type="AlphaFoldDB" id="A0A846M6U4"/>
<dbReference type="RefSeq" id="WP_167303048.1">
    <property type="nucleotide sequence ID" value="NZ_JAASQR010000002.1"/>
</dbReference>
<comment type="caution">
    <text evidence="2">The sequence shown here is derived from an EMBL/GenBank/DDBJ whole genome shotgun (WGS) entry which is preliminary data.</text>
</comment>
<evidence type="ECO:0000256" key="1">
    <source>
        <dbReference type="SAM" id="SignalP"/>
    </source>
</evidence>
<protein>
    <recommendedName>
        <fullName evidence="4">DUF4136 domain-containing protein</fullName>
    </recommendedName>
</protein>
<evidence type="ECO:0000313" key="2">
    <source>
        <dbReference type="EMBL" id="NIJ16420.1"/>
    </source>
</evidence>
<keyword evidence="1" id="KW-0732">Signal</keyword>